<feature type="region of interest" description="Disordered" evidence="1">
    <location>
        <begin position="67"/>
        <end position="104"/>
    </location>
</feature>
<sequence length="702" mass="76171">MATLSLAYIRILRMRLLYYSYPPTPSSFPLHPPVSKHFSCLSSTTSRRSRPSPTCLYAYPLRRSLATSRPHLKSTETPTSSVINSSGAAKTSKDATITPANTSTLSSLDTAPSLVIPKATKSRGADDKKIRAKGPVEKGSLTAENANSKEWGREEAAGLRKVKQDAEKIDIKIATKAQRQEALAIKQLELSKVKDAKKAARAGVMKEKKAIKMKAKREKKRVVAAAEAAKDVAKGLKGANVGQNSEAQAADIKPTAAIAKPALTIPESILGYGSSDSSLARQQVTTRLTTLQTTSSLASKPEIRQDSDPMMDATRRLIESSSLASLSSPSPLSFSGPTTIHRNAPHSPSRIDRNVYRTILDWSVHSTVQPIEFNTMSTTRSMPLQSLSQSLSRILASSSSSSSSSASSLQPPSSTSAAKALSLSPSIPETSYIRAFSSKHDSGTYNKRGGHAVERGPNESESTSVERGRGGKSYKQDGSVQQRRSDIDAFISDGGSLSKSRRQTGLESLEQQDSRTNGKRRAEVARKILYDSLEEDWKRGQDASSTRLTSQHPTSTSSSTSTDLDSRINRIERTRSIRTTSTTSTTTAPVSTEPIPPINPWKSSRRKIGFGSLDEDISSEKKATSPRRSGSWDNRFIDRDDRRASTYQRRGSWDDRASDRGSDRGSQPSRLLAMWESSAPVNKPDVSSNTNTSTKSTIAATK</sequence>
<feature type="region of interest" description="Disordered" evidence="1">
    <location>
        <begin position="116"/>
        <end position="152"/>
    </location>
</feature>
<dbReference type="Proteomes" id="UP000738325">
    <property type="component" value="Unassembled WGS sequence"/>
</dbReference>
<feature type="non-terminal residue" evidence="2">
    <location>
        <position position="702"/>
    </location>
</feature>
<feature type="region of interest" description="Disordered" evidence="1">
    <location>
        <begin position="322"/>
        <end position="349"/>
    </location>
</feature>
<protein>
    <submittedName>
        <fullName evidence="2">Uncharacterized protein</fullName>
    </submittedName>
</protein>
<evidence type="ECO:0000256" key="1">
    <source>
        <dbReference type="SAM" id="MobiDB-lite"/>
    </source>
</evidence>
<keyword evidence="3" id="KW-1185">Reference proteome</keyword>
<reference evidence="2" key="1">
    <citation type="journal article" date="2020" name="Fungal Divers.">
        <title>Resolving the Mortierellaceae phylogeny through synthesis of multi-gene phylogenetics and phylogenomics.</title>
        <authorList>
            <person name="Vandepol N."/>
            <person name="Liber J."/>
            <person name="Desiro A."/>
            <person name="Na H."/>
            <person name="Kennedy M."/>
            <person name="Barry K."/>
            <person name="Grigoriev I.V."/>
            <person name="Miller A.N."/>
            <person name="O'Donnell K."/>
            <person name="Stajich J.E."/>
            <person name="Bonito G."/>
        </authorList>
    </citation>
    <scope>NUCLEOTIDE SEQUENCE</scope>
    <source>
        <strain evidence="2">REB-010B</strain>
    </source>
</reference>
<comment type="caution">
    <text evidence="2">The sequence shown here is derived from an EMBL/GenBank/DDBJ whole genome shotgun (WGS) entry which is preliminary data.</text>
</comment>
<proteinExistence type="predicted"/>
<evidence type="ECO:0000313" key="3">
    <source>
        <dbReference type="Proteomes" id="UP000738325"/>
    </source>
</evidence>
<feature type="region of interest" description="Disordered" evidence="1">
    <location>
        <begin position="398"/>
        <end position="424"/>
    </location>
</feature>
<feature type="compositionally biased region" description="Low complexity" evidence="1">
    <location>
        <begin position="577"/>
        <end position="587"/>
    </location>
</feature>
<feature type="compositionally biased region" description="Basic and acidic residues" evidence="1">
    <location>
        <begin position="451"/>
        <end position="469"/>
    </location>
</feature>
<dbReference type="EMBL" id="JAAAIP010001253">
    <property type="protein sequence ID" value="KAG0308734.1"/>
    <property type="molecule type" value="Genomic_DNA"/>
</dbReference>
<feature type="compositionally biased region" description="Polar residues" evidence="1">
    <location>
        <begin position="495"/>
        <end position="515"/>
    </location>
</feature>
<gene>
    <name evidence="2" type="ORF">BGZ99_001079</name>
</gene>
<dbReference type="AlphaFoldDB" id="A0A9P6R3C5"/>
<dbReference type="OrthoDB" id="2417920at2759"/>
<feature type="compositionally biased region" description="Basic and acidic residues" evidence="1">
    <location>
        <begin position="564"/>
        <end position="575"/>
    </location>
</feature>
<name>A0A9P6R3C5_9FUNG</name>
<feature type="region of interest" description="Disordered" evidence="1">
    <location>
        <begin position="438"/>
        <end position="521"/>
    </location>
</feature>
<feature type="compositionally biased region" description="Low complexity" evidence="1">
    <location>
        <begin position="687"/>
        <end position="702"/>
    </location>
</feature>
<evidence type="ECO:0000313" key="2">
    <source>
        <dbReference type="EMBL" id="KAG0308734.1"/>
    </source>
</evidence>
<feature type="compositionally biased region" description="Polar residues" evidence="1">
    <location>
        <begin position="75"/>
        <end position="104"/>
    </location>
</feature>
<feature type="compositionally biased region" description="Basic and acidic residues" evidence="1">
    <location>
        <begin position="635"/>
        <end position="644"/>
    </location>
</feature>
<feature type="compositionally biased region" description="Basic and acidic residues" evidence="1">
    <location>
        <begin position="651"/>
        <end position="663"/>
    </location>
</feature>
<feature type="compositionally biased region" description="Low complexity" evidence="1">
    <location>
        <begin position="322"/>
        <end position="337"/>
    </location>
</feature>
<feature type="region of interest" description="Disordered" evidence="1">
    <location>
        <begin position="541"/>
        <end position="702"/>
    </location>
</feature>
<organism evidence="2 3">
    <name type="scientific">Dissophora globulifera</name>
    <dbReference type="NCBI Taxonomy" id="979702"/>
    <lineage>
        <taxon>Eukaryota</taxon>
        <taxon>Fungi</taxon>
        <taxon>Fungi incertae sedis</taxon>
        <taxon>Mucoromycota</taxon>
        <taxon>Mortierellomycotina</taxon>
        <taxon>Mortierellomycetes</taxon>
        <taxon>Mortierellales</taxon>
        <taxon>Mortierellaceae</taxon>
        <taxon>Dissophora</taxon>
    </lineage>
</organism>
<feature type="compositionally biased region" description="Polar residues" evidence="1">
    <location>
        <begin position="542"/>
        <end position="553"/>
    </location>
</feature>
<accession>A0A9P6R3C5</accession>